<dbReference type="FunFam" id="2.60.200.20:FF:000008">
    <property type="entry name" value="smad nuclear-interacting protein 1"/>
    <property type="match status" value="1"/>
</dbReference>
<name>A0A7R8W7E4_9CRUS</name>
<keyword evidence="10" id="KW-0539">Nucleus</keyword>
<feature type="compositionally biased region" description="Basic residues" evidence="12">
    <location>
        <begin position="42"/>
        <end position="56"/>
    </location>
</feature>
<feature type="region of interest" description="Disordered" evidence="12">
    <location>
        <begin position="41"/>
        <end position="210"/>
    </location>
</feature>
<gene>
    <name evidence="13" type="ORF">CTOB1V02_LOCUS3132</name>
</gene>
<dbReference type="Gene3D" id="2.60.200.20">
    <property type="match status" value="1"/>
</dbReference>
<evidence type="ECO:0000313" key="13">
    <source>
        <dbReference type="EMBL" id="CAD7225186.1"/>
    </source>
</evidence>
<dbReference type="GO" id="GO:0008380">
    <property type="term" value="P:RNA splicing"/>
    <property type="evidence" value="ECO:0007669"/>
    <property type="project" value="UniProtKB-KW"/>
</dbReference>
<protein>
    <submittedName>
        <fullName evidence="13">Uncharacterized protein</fullName>
    </submittedName>
</protein>
<keyword evidence="3" id="KW-0597">Phosphoprotein</keyword>
<dbReference type="InterPro" id="IPR000253">
    <property type="entry name" value="FHA_dom"/>
</dbReference>
<evidence type="ECO:0000256" key="9">
    <source>
        <dbReference type="ARBA" id="ARBA00023187"/>
    </source>
</evidence>
<evidence type="ECO:0000256" key="8">
    <source>
        <dbReference type="ARBA" id="ARBA00023158"/>
    </source>
</evidence>
<proteinExistence type="predicted"/>
<dbReference type="EMBL" id="OB660520">
    <property type="protein sequence ID" value="CAD7225186.1"/>
    <property type="molecule type" value="Genomic_DNA"/>
</dbReference>
<dbReference type="Pfam" id="PF00498">
    <property type="entry name" value="FHA"/>
    <property type="match status" value="1"/>
</dbReference>
<evidence type="ECO:0000256" key="10">
    <source>
        <dbReference type="ARBA" id="ARBA00023242"/>
    </source>
</evidence>
<dbReference type="SUPFAM" id="SSF49879">
    <property type="entry name" value="SMAD/FHA domain"/>
    <property type="match status" value="1"/>
</dbReference>
<evidence type="ECO:0000256" key="11">
    <source>
        <dbReference type="ARBA" id="ARBA00055964"/>
    </source>
</evidence>
<keyword evidence="4" id="KW-0507">mRNA processing</keyword>
<evidence type="ECO:0000256" key="2">
    <source>
        <dbReference type="ARBA" id="ARBA00022499"/>
    </source>
</evidence>
<evidence type="ECO:0000256" key="4">
    <source>
        <dbReference type="ARBA" id="ARBA00022664"/>
    </source>
</evidence>
<feature type="region of interest" description="Disordered" evidence="12">
    <location>
        <begin position="378"/>
        <end position="397"/>
    </location>
</feature>
<reference evidence="13" key="1">
    <citation type="submission" date="2020-11" db="EMBL/GenBank/DDBJ databases">
        <authorList>
            <person name="Tran Van P."/>
        </authorList>
    </citation>
    <scope>NUCLEOTIDE SEQUENCE</scope>
</reference>
<evidence type="ECO:0000256" key="1">
    <source>
        <dbReference type="ARBA" id="ARBA00004123"/>
    </source>
</evidence>
<feature type="compositionally biased region" description="Basic and acidic residues" evidence="12">
    <location>
        <begin position="57"/>
        <end position="78"/>
    </location>
</feature>
<evidence type="ECO:0000256" key="7">
    <source>
        <dbReference type="ARBA" id="ARBA00023054"/>
    </source>
</evidence>
<comment type="subcellular location">
    <subcellularLocation>
        <location evidence="1">Nucleus</location>
    </subcellularLocation>
</comment>
<dbReference type="PANTHER" id="PTHR23308">
    <property type="entry name" value="NUCLEAR INHIBITOR OF PROTEIN PHOSPHATASE-1"/>
    <property type="match status" value="1"/>
</dbReference>
<dbReference type="OrthoDB" id="444265at2759"/>
<dbReference type="GO" id="GO:0006397">
    <property type="term" value="P:mRNA processing"/>
    <property type="evidence" value="ECO:0007669"/>
    <property type="project" value="UniProtKB-KW"/>
</dbReference>
<dbReference type="AlphaFoldDB" id="A0A7R8W7E4"/>
<keyword evidence="6" id="KW-0832">Ubl conjugation</keyword>
<keyword evidence="9" id="KW-0508">mRNA splicing</keyword>
<keyword evidence="2" id="KW-1017">Isopeptide bond</keyword>
<dbReference type="CDD" id="cd22718">
    <property type="entry name" value="FHA_SNIP1"/>
    <property type="match status" value="1"/>
</dbReference>
<dbReference type="InterPro" id="IPR050923">
    <property type="entry name" value="Cell_Proc_Reg/RNA_Proc"/>
</dbReference>
<feature type="compositionally biased region" description="Basic and acidic residues" evidence="12">
    <location>
        <begin position="156"/>
        <end position="180"/>
    </location>
</feature>
<dbReference type="GO" id="GO:0031047">
    <property type="term" value="P:regulatory ncRNA-mediated gene silencing"/>
    <property type="evidence" value="ECO:0007669"/>
    <property type="project" value="UniProtKB-KW"/>
</dbReference>
<dbReference type="PROSITE" id="PS50006">
    <property type="entry name" value="FHA_DOMAIN"/>
    <property type="match status" value="1"/>
</dbReference>
<feature type="compositionally biased region" description="Basic and acidic residues" evidence="12">
    <location>
        <begin position="86"/>
        <end position="149"/>
    </location>
</feature>
<dbReference type="GO" id="GO:0005681">
    <property type="term" value="C:spliceosomal complex"/>
    <property type="evidence" value="ECO:0007669"/>
    <property type="project" value="UniProtKB-KW"/>
</dbReference>
<keyword evidence="8" id="KW-0943">RNA-mediated gene silencing</keyword>
<evidence type="ECO:0000256" key="5">
    <source>
        <dbReference type="ARBA" id="ARBA00022728"/>
    </source>
</evidence>
<evidence type="ECO:0000256" key="3">
    <source>
        <dbReference type="ARBA" id="ARBA00022553"/>
    </source>
</evidence>
<keyword evidence="7" id="KW-0175">Coiled coil</keyword>
<dbReference type="SMART" id="SM00240">
    <property type="entry name" value="FHA"/>
    <property type="match status" value="1"/>
</dbReference>
<evidence type="ECO:0000256" key="6">
    <source>
        <dbReference type="ARBA" id="ARBA00022843"/>
    </source>
</evidence>
<comment type="function">
    <text evidence="11">Required for pre-mRNA splicing as component of the spliceosome. As a component of the minor spliceosome, involved in the splicing of U12-type introns in pre-mRNAs. Down-regulates NF-kappa-B signaling by competing with RELA for CREBBP/EP300 binding. Involved in the microRNA (miRNA) biogenesis. May be involved in cyclin-D1/CCND1 mRNA stability through the SNARP complex which associates with both the 3'end of the CCND1 gene and its mRNA.</text>
</comment>
<sequence length="397" mass="45852">MAEKSANNLTEKELDEIECFVCDLVKEAGFLACLSVVMSSPVRRRGSPLSPKRSRKHYNDSEGDDRRKRRREEADRNTRSSLIPPDRIKREPETDDEGTRARRDKPSWRRDESDHDRSPRFSRAERSAPSDGRHRRKEREWDRGKERGHGRPSVGGRDKQRYDWGRAEDNVKEEPVEKQKANLGLSGKLTEDTNTYRGHGRPSVGGRDKQRYDWGRAEDNVKEEPVEKQKANLGLSGKLTEDTNTYRGVVIKYNEPAEAAKPRKRWRLYIFKGDDTLAPLQIHRQSAYLMGRDRKVVDIPLDHPSCSKQHAVLQYRLLPYTRPDGSTGRRVRPYIIDLESANGTFVNNKQIEGRRYVELFEKDCLKFGYSSREYVLLHEESKDDEDGEGGDGVAPQD</sequence>
<dbReference type="InterPro" id="IPR008984">
    <property type="entry name" value="SMAD_FHA_dom_sf"/>
</dbReference>
<organism evidence="13">
    <name type="scientific">Cyprideis torosa</name>
    <dbReference type="NCBI Taxonomy" id="163714"/>
    <lineage>
        <taxon>Eukaryota</taxon>
        <taxon>Metazoa</taxon>
        <taxon>Ecdysozoa</taxon>
        <taxon>Arthropoda</taxon>
        <taxon>Crustacea</taxon>
        <taxon>Oligostraca</taxon>
        <taxon>Ostracoda</taxon>
        <taxon>Podocopa</taxon>
        <taxon>Podocopida</taxon>
        <taxon>Cytherocopina</taxon>
        <taxon>Cytheroidea</taxon>
        <taxon>Cytherideidae</taxon>
        <taxon>Cyprideis</taxon>
    </lineage>
</organism>
<evidence type="ECO:0000256" key="12">
    <source>
        <dbReference type="SAM" id="MobiDB-lite"/>
    </source>
</evidence>
<accession>A0A7R8W7E4</accession>
<keyword evidence="5" id="KW-0747">Spliceosome</keyword>